<dbReference type="GeneID" id="105901517"/>
<evidence type="ECO:0000256" key="1">
    <source>
        <dbReference type="ARBA" id="ARBA00004123"/>
    </source>
</evidence>
<dbReference type="FunFam" id="3.30.160.60:FF:000018">
    <property type="entry name" value="Krueppel-like factor 15"/>
    <property type="match status" value="1"/>
</dbReference>
<keyword evidence="8" id="KW-0238">DNA-binding</keyword>
<dbReference type="FunFam" id="3.30.160.60:FF:000021">
    <property type="entry name" value="Basic krueppel-like factor 3"/>
    <property type="match status" value="1"/>
</dbReference>
<dbReference type="GO" id="GO:0000978">
    <property type="term" value="F:RNA polymerase II cis-regulatory region sequence-specific DNA binding"/>
    <property type="evidence" value="ECO:0007669"/>
    <property type="project" value="TreeGrafter"/>
</dbReference>
<feature type="region of interest" description="Disordered" evidence="12">
    <location>
        <begin position="1"/>
        <end position="124"/>
    </location>
</feature>
<evidence type="ECO:0000256" key="11">
    <source>
        <dbReference type="PROSITE-ProRule" id="PRU00042"/>
    </source>
</evidence>
<dbReference type="Gene3D" id="3.30.160.60">
    <property type="entry name" value="Classic Zinc Finger"/>
    <property type="match status" value="3"/>
</dbReference>
<reference evidence="15" key="1">
    <citation type="submission" date="2025-08" db="UniProtKB">
        <authorList>
            <consortium name="RefSeq"/>
        </authorList>
    </citation>
    <scope>IDENTIFICATION</scope>
</reference>
<keyword evidence="10" id="KW-0539">Nucleus</keyword>
<dbReference type="GO" id="GO:0061966">
    <property type="term" value="P:establishment of left/right asymmetry"/>
    <property type="evidence" value="ECO:0007669"/>
    <property type="project" value="Ensembl"/>
</dbReference>
<evidence type="ECO:0000256" key="12">
    <source>
        <dbReference type="SAM" id="MobiDB-lite"/>
    </source>
</evidence>
<dbReference type="SMART" id="SM00355">
    <property type="entry name" value="ZnF_C2H2"/>
    <property type="match status" value="3"/>
</dbReference>
<evidence type="ECO:0000313" key="15">
    <source>
        <dbReference type="RefSeq" id="XP_012684445.2"/>
    </source>
</evidence>
<dbReference type="InterPro" id="IPR013087">
    <property type="entry name" value="Znf_C2H2_type"/>
</dbReference>
<dbReference type="Proteomes" id="UP000515152">
    <property type="component" value="Chromosome 8"/>
</dbReference>
<dbReference type="OrthoDB" id="4748970at2759"/>
<evidence type="ECO:0000256" key="5">
    <source>
        <dbReference type="ARBA" id="ARBA00022771"/>
    </source>
</evidence>
<feature type="compositionally biased region" description="Polar residues" evidence="12">
    <location>
        <begin position="273"/>
        <end position="283"/>
    </location>
</feature>
<keyword evidence="7" id="KW-0805">Transcription regulation</keyword>
<dbReference type="InterPro" id="IPR036236">
    <property type="entry name" value="Znf_C2H2_sf"/>
</dbReference>
<feature type="region of interest" description="Disordered" evidence="12">
    <location>
        <begin position="246"/>
        <end position="306"/>
    </location>
</feature>
<evidence type="ECO:0000259" key="13">
    <source>
        <dbReference type="PROSITE" id="PS50157"/>
    </source>
</evidence>
<dbReference type="GO" id="GO:0021707">
    <property type="term" value="P:cerebellar granule cell differentiation"/>
    <property type="evidence" value="ECO:0007669"/>
    <property type="project" value="Ensembl"/>
</dbReference>
<dbReference type="AlphaFoldDB" id="A0A6P3VY56"/>
<dbReference type="GO" id="GO:0000981">
    <property type="term" value="F:DNA-binding transcription factor activity, RNA polymerase II-specific"/>
    <property type="evidence" value="ECO:0007669"/>
    <property type="project" value="TreeGrafter"/>
</dbReference>
<evidence type="ECO:0000256" key="2">
    <source>
        <dbReference type="ARBA" id="ARBA00022491"/>
    </source>
</evidence>
<evidence type="ECO:0000256" key="7">
    <source>
        <dbReference type="ARBA" id="ARBA00023015"/>
    </source>
</evidence>
<keyword evidence="9" id="KW-0804">Transcription</keyword>
<evidence type="ECO:0000313" key="14">
    <source>
        <dbReference type="Proteomes" id="UP000515152"/>
    </source>
</evidence>
<keyword evidence="6" id="KW-0862">Zinc</keyword>
<dbReference type="PANTHER" id="PTHR23235:SF46">
    <property type="entry name" value="KRUEPPEL-LIKE FACTOR 8"/>
    <property type="match status" value="1"/>
</dbReference>
<dbReference type="KEGG" id="char:105901517"/>
<feature type="compositionally biased region" description="Acidic residues" evidence="12">
    <location>
        <begin position="43"/>
        <end position="55"/>
    </location>
</feature>
<feature type="domain" description="C2H2-type" evidence="13">
    <location>
        <begin position="341"/>
        <end position="370"/>
    </location>
</feature>
<keyword evidence="3" id="KW-0479">Metal-binding</keyword>
<evidence type="ECO:0000256" key="4">
    <source>
        <dbReference type="ARBA" id="ARBA00022737"/>
    </source>
</evidence>
<keyword evidence="14" id="KW-1185">Reference proteome</keyword>
<dbReference type="PROSITE" id="PS00028">
    <property type="entry name" value="ZINC_FINGER_C2H2_1"/>
    <property type="match status" value="3"/>
</dbReference>
<sequence>MHTEARNTKCESSPKKSISAASSESESASTDEMPSIHIKPEPEEVECSPAEEAEDSPQALDLKCKASPPPLCAIDTHPSSPANDHNTHHHDNNSNHHDHDHDSPQTEPVDLSLNKPRPSLAKQPTSTILSSNLITHGSLTGATATTMATVLSTGSILASGTGMMGGQQILHVIHTIPSVNVPGGMGMGHLQTIPVVVQSLPVVYTAVPAATANAAAAASAGDSGGNNGLGTTATAAITVPLIGSDGRSEGSVRIKPGSTSPVEFQSDSDAESGTESGSASFSTPGLDMSSGVDIDLPADPDSPDMKRRRVHMCDYDGCNKVYTKSSHLKAHRRIHTGEKPYQCTWEGCTWRFARSDELTRHFRKHTGIKPFRCTDCDRSFSRSDHLALHRRRHVMM</sequence>
<evidence type="ECO:0000256" key="6">
    <source>
        <dbReference type="ARBA" id="ARBA00022833"/>
    </source>
</evidence>
<feature type="domain" description="C2H2-type" evidence="13">
    <location>
        <begin position="371"/>
        <end position="396"/>
    </location>
</feature>
<evidence type="ECO:0000256" key="3">
    <source>
        <dbReference type="ARBA" id="ARBA00022723"/>
    </source>
</evidence>
<dbReference type="PROSITE" id="PS50157">
    <property type="entry name" value="ZINC_FINGER_C2H2_2"/>
    <property type="match status" value="3"/>
</dbReference>
<evidence type="ECO:0000256" key="9">
    <source>
        <dbReference type="ARBA" id="ARBA00023163"/>
    </source>
</evidence>
<dbReference type="GO" id="GO:0021702">
    <property type="term" value="P:cerebellar Purkinje cell differentiation"/>
    <property type="evidence" value="ECO:0007669"/>
    <property type="project" value="Ensembl"/>
</dbReference>
<evidence type="ECO:0000256" key="10">
    <source>
        <dbReference type="ARBA" id="ARBA00023242"/>
    </source>
</evidence>
<dbReference type="GO" id="GO:0008270">
    <property type="term" value="F:zinc ion binding"/>
    <property type="evidence" value="ECO:0007669"/>
    <property type="project" value="UniProtKB-KW"/>
</dbReference>
<organism evidence="14 15">
    <name type="scientific">Clupea harengus</name>
    <name type="common">Atlantic herring</name>
    <dbReference type="NCBI Taxonomy" id="7950"/>
    <lineage>
        <taxon>Eukaryota</taxon>
        <taxon>Metazoa</taxon>
        <taxon>Chordata</taxon>
        <taxon>Craniata</taxon>
        <taxon>Vertebrata</taxon>
        <taxon>Euteleostomi</taxon>
        <taxon>Actinopterygii</taxon>
        <taxon>Neopterygii</taxon>
        <taxon>Teleostei</taxon>
        <taxon>Clupei</taxon>
        <taxon>Clupeiformes</taxon>
        <taxon>Clupeoidei</taxon>
        <taxon>Clupeidae</taxon>
        <taxon>Clupea</taxon>
    </lineage>
</organism>
<feature type="compositionally biased region" description="Basic and acidic residues" evidence="12">
    <location>
        <begin position="1"/>
        <end position="14"/>
    </location>
</feature>
<dbReference type="SUPFAM" id="SSF57667">
    <property type="entry name" value="beta-beta-alpha zinc fingers"/>
    <property type="match status" value="2"/>
</dbReference>
<gene>
    <name evidence="15" type="primary">klf8</name>
</gene>
<dbReference type="RefSeq" id="XP_012684445.2">
    <property type="nucleotide sequence ID" value="XM_012828991.3"/>
</dbReference>
<keyword evidence="4" id="KW-0677">Repeat</keyword>
<comment type="subcellular location">
    <subcellularLocation>
        <location evidence="1">Nucleus</location>
    </subcellularLocation>
</comment>
<dbReference type="FunFam" id="3.30.160.60:FF:000563">
    <property type="entry name" value="Krueppel-like factor 8"/>
    <property type="match status" value="1"/>
</dbReference>
<dbReference type="Pfam" id="PF00096">
    <property type="entry name" value="zf-C2H2"/>
    <property type="match status" value="3"/>
</dbReference>
<feature type="compositionally biased region" description="Basic and acidic residues" evidence="12">
    <location>
        <begin position="85"/>
        <end position="104"/>
    </location>
</feature>
<feature type="domain" description="C2H2-type" evidence="13">
    <location>
        <begin position="311"/>
        <end position="340"/>
    </location>
</feature>
<keyword evidence="5 11" id="KW-0863">Zinc-finger</keyword>
<name>A0A6P3VY56_CLUHA</name>
<accession>A0A6P3VY56</accession>
<dbReference type="CTD" id="11279"/>
<dbReference type="PANTHER" id="PTHR23235">
    <property type="entry name" value="KRUEPPEL-LIKE TRANSCRIPTION FACTOR"/>
    <property type="match status" value="1"/>
</dbReference>
<evidence type="ECO:0000256" key="8">
    <source>
        <dbReference type="ARBA" id="ARBA00023125"/>
    </source>
</evidence>
<protein>
    <submittedName>
        <fullName evidence="15">Krueppel-like factor 8</fullName>
    </submittedName>
</protein>
<proteinExistence type="predicted"/>
<feature type="compositionally biased region" description="Low complexity" evidence="12">
    <location>
        <begin position="15"/>
        <end position="28"/>
    </location>
</feature>
<dbReference type="GO" id="GO:0005634">
    <property type="term" value="C:nucleus"/>
    <property type="evidence" value="ECO:0007669"/>
    <property type="project" value="UniProtKB-SubCell"/>
</dbReference>
<keyword evidence="2" id="KW-0678">Repressor</keyword>